<reference evidence="4" key="1">
    <citation type="submission" date="2023-07" db="EMBL/GenBank/DDBJ databases">
        <title>30 novel species of actinomycetes from the DSMZ collection.</title>
        <authorList>
            <person name="Nouioui I."/>
        </authorList>
    </citation>
    <scope>NUCLEOTIDE SEQUENCE [LARGE SCALE GENOMIC DNA]</scope>
    <source>
        <strain evidence="4">DSM 44918</strain>
    </source>
</reference>
<keyword evidence="4" id="KW-1185">Reference proteome</keyword>
<dbReference type="EMBL" id="JAVREM010000049">
    <property type="protein sequence ID" value="MDT0321887.1"/>
    <property type="molecule type" value="Genomic_DNA"/>
</dbReference>
<evidence type="ECO:0000313" key="4">
    <source>
        <dbReference type="Proteomes" id="UP001183420"/>
    </source>
</evidence>
<feature type="domain" description="DUF5753" evidence="2">
    <location>
        <begin position="87"/>
        <end position="253"/>
    </location>
</feature>
<name>A0ABU2LWC7_9ACTN</name>
<evidence type="ECO:0000256" key="1">
    <source>
        <dbReference type="SAM" id="MobiDB-lite"/>
    </source>
</evidence>
<evidence type="ECO:0000313" key="3">
    <source>
        <dbReference type="EMBL" id="MDT0321887.1"/>
    </source>
</evidence>
<sequence length="281" mass="30956">MLLGNYLAALRHGRDESSDRAGAVIGRSASTISRMEIAAIPLDWTRARTLLTHYGVPPHRVADVERLLSRPPVECCVDDSQAGWNTRLRACELQATEIRAFHSVLVPRPVRTAAYSADLAHQPLADEPLDGHAPLPHPRTGQRRVILLDEFILDRRSAEPQVMADQLDHLIRLDEAGAITVRIVPTREVGTLTGSTNLTELRYGTLRRQRVMYIQRGPAVSYCLTGCAEGQRAQLDRAEEAALPREESLARLAAASTRLAHQAAHADQKNRTRPSLTGTPA</sequence>
<evidence type="ECO:0000259" key="2">
    <source>
        <dbReference type="Pfam" id="PF19054"/>
    </source>
</evidence>
<proteinExistence type="predicted"/>
<dbReference type="InterPro" id="IPR043917">
    <property type="entry name" value="DUF5753"/>
</dbReference>
<accession>A0ABU2LWC7</accession>
<dbReference type="Proteomes" id="UP001183420">
    <property type="component" value="Unassembled WGS sequence"/>
</dbReference>
<feature type="region of interest" description="Disordered" evidence="1">
    <location>
        <begin position="257"/>
        <end position="281"/>
    </location>
</feature>
<organism evidence="3 4">
    <name type="scientific">Streptomyces millisiae</name>
    <dbReference type="NCBI Taxonomy" id="3075542"/>
    <lineage>
        <taxon>Bacteria</taxon>
        <taxon>Bacillati</taxon>
        <taxon>Actinomycetota</taxon>
        <taxon>Actinomycetes</taxon>
        <taxon>Kitasatosporales</taxon>
        <taxon>Streptomycetaceae</taxon>
        <taxon>Streptomyces</taxon>
    </lineage>
</organism>
<gene>
    <name evidence="3" type="ORF">RNC47_26480</name>
</gene>
<comment type="caution">
    <text evidence="3">The sequence shown here is derived from an EMBL/GenBank/DDBJ whole genome shotgun (WGS) entry which is preliminary data.</text>
</comment>
<dbReference type="Pfam" id="PF13560">
    <property type="entry name" value="HTH_31"/>
    <property type="match status" value="1"/>
</dbReference>
<dbReference type="Pfam" id="PF19054">
    <property type="entry name" value="DUF5753"/>
    <property type="match status" value="1"/>
</dbReference>
<dbReference type="RefSeq" id="WP_311602224.1">
    <property type="nucleotide sequence ID" value="NZ_JAVREM010000049.1"/>
</dbReference>
<protein>
    <submittedName>
        <fullName evidence="3">Scr1 family TA system antitoxin-like transcriptional regulator</fullName>
    </submittedName>
</protein>